<dbReference type="Gene3D" id="3.40.50.1820">
    <property type="entry name" value="alpha/beta hydrolase"/>
    <property type="match status" value="1"/>
</dbReference>
<evidence type="ECO:0000313" key="3">
    <source>
        <dbReference type="Proteomes" id="UP000467214"/>
    </source>
</evidence>
<dbReference type="GO" id="GO:0016788">
    <property type="term" value="F:hydrolase activity, acting on ester bonds"/>
    <property type="evidence" value="ECO:0007669"/>
    <property type="project" value="InterPro"/>
</dbReference>
<proteinExistence type="predicted"/>
<evidence type="ECO:0000313" key="2">
    <source>
        <dbReference type="EMBL" id="MXR36193.1"/>
    </source>
</evidence>
<keyword evidence="3" id="KW-1185">Reference proteome</keyword>
<keyword evidence="2" id="KW-0378">Hydrolase</keyword>
<evidence type="ECO:0000259" key="1">
    <source>
        <dbReference type="Pfam" id="PF07819"/>
    </source>
</evidence>
<gene>
    <name evidence="2" type="ORF">GQF02_04280</name>
</gene>
<reference evidence="2 3" key="1">
    <citation type="submission" date="2019-12" db="EMBL/GenBank/DDBJ databases">
        <title>Neisseriaceae gen. nov. sp. Genome sequencing and assembly.</title>
        <authorList>
            <person name="Liu Z."/>
            <person name="Li A."/>
        </authorList>
    </citation>
    <scope>NUCLEOTIDE SEQUENCE [LARGE SCALE GENOMIC DNA]</scope>
    <source>
        <strain evidence="2 3">B2N2-7</strain>
    </source>
</reference>
<comment type="caution">
    <text evidence="2">The sequence shown here is derived from an EMBL/GenBank/DDBJ whole genome shotgun (WGS) entry which is preliminary data.</text>
</comment>
<dbReference type="InterPro" id="IPR012908">
    <property type="entry name" value="PGAP1-ab_dom-like"/>
</dbReference>
<sequence length="424" mass="45693">MPSPHHVKPGQHWRASDLRGLSQLAGLAVTHSSHIVENVHQSIRKTLGMSGGAAPGQTAGITGFVYQSVRGVTRLIDQGLQRAFSSLETRLSPSNESEQDSRERLALLAALNGVMGDKLQAHHSPFALTMSLRHQGAPLEMAACPAGQGKVLLLIHGLCMNDLQWCSGQPEAEFDHGTLLADALGYTPLYLRYNSGLHVSQNGHALAELLEQTLSQWPVPISELTVLAHSMGGLLIRSAIHYARAADFSWPDALQNIVFLGTPHHGAPLEKAGNWIDVILGSTPYSAPLAKIGQLRSAGITDLRYGHVLDEDWQGHDRFRRKPDDRQILPLPAGVVCYTIAATTASKRGTLTESILGDGLVPLSSALGEHADPQRVLQFSPQNQSIAYNTSHMALLSSPEVKRQLLQWLGDQAPALHAGSLPGL</sequence>
<protein>
    <submittedName>
        <fullName evidence="2">Alpha/beta hydrolase</fullName>
    </submittedName>
</protein>
<name>A0A845BUI9_9NEIS</name>
<dbReference type="SUPFAM" id="SSF53474">
    <property type="entry name" value="alpha/beta-Hydrolases"/>
    <property type="match status" value="1"/>
</dbReference>
<feature type="domain" description="GPI inositol-deacylase PGAP1-like alpha/beta" evidence="1">
    <location>
        <begin position="148"/>
        <end position="274"/>
    </location>
</feature>
<organism evidence="2 3">
    <name type="scientific">Craterilacuibacter sinensis</name>
    <dbReference type="NCBI Taxonomy" id="2686017"/>
    <lineage>
        <taxon>Bacteria</taxon>
        <taxon>Pseudomonadati</taxon>
        <taxon>Pseudomonadota</taxon>
        <taxon>Betaproteobacteria</taxon>
        <taxon>Neisseriales</taxon>
        <taxon>Neisseriaceae</taxon>
        <taxon>Craterilacuibacter</taxon>
    </lineage>
</organism>
<dbReference type="Proteomes" id="UP000467214">
    <property type="component" value="Unassembled WGS sequence"/>
</dbReference>
<dbReference type="EMBL" id="WSSB01000003">
    <property type="protein sequence ID" value="MXR36193.1"/>
    <property type="molecule type" value="Genomic_DNA"/>
</dbReference>
<dbReference type="AlphaFoldDB" id="A0A845BUI9"/>
<dbReference type="InterPro" id="IPR029058">
    <property type="entry name" value="AB_hydrolase_fold"/>
</dbReference>
<dbReference type="RefSeq" id="WP_160795095.1">
    <property type="nucleotide sequence ID" value="NZ_WSSB01000003.1"/>
</dbReference>
<accession>A0A845BUI9</accession>
<dbReference type="Pfam" id="PF07819">
    <property type="entry name" value="PGAP1"/>
    <property type="match status" value="1"/>
</dbReference>